<dbReference type="AlphaFoldDB" id="A0A973VX57"/>
<evidence type="ECO:0000313" key="2">
    <source>
        <dbReference type="EMBL" id="WXC81916.1"/>
    </source>
</evidence>
<keyword evidence="3" id="KW-1185">Reference proteome</keyword>
<dbReference type="PANTHER" id="PTHR43143">
    <property type="entry name" value="METALLOPHOSPHOESTERASE, CALCINEURIN SUPERFAMILY"/>
    <property type="match status" value="1"/>
</dbReference>
<name>A0A973VX57_9BRAD</name>
<proteinExistence type="predicted"/>
<evidence type="ECO:0000313" key="1">
    <source>
        <dbReference type="EMBL" id="NVI43190.1"/>
    </source>
</evidence>
<dbReference type="PANTHER" id="PTHR43143:SF1">
    <property type="entry name" value="SERINE_THREONINE-PROTEIN PHOSPHATASE CPPED1"/>
    <property type="match status" value="1"/>
</dbReference>
<gene>
    <name evidence="1" type="ORF">HAP48_009090</name>
    <name evidence="2" type="ORF">WDK88_10150</name>
</gene>
<protein>
    <submittedName>
        <fullName evidence="1">Metallophosphoesterase</fullName>
    </submittedName>
</protein>
<dbReference type="RefSeq" id="WP_166209207.1">
    <property type="nucleotide sequence ID" value="NZ_CP088285.1"/>
</dbReference>
<sequence>MHDAIPSLLPRNSGHQFVLYADSCSGVAGALHERTFAAVNDVVRRLHPQPEFILFPGDEIIGLTADAGALRAQWQHWLDTEMGWLDRREVPMWHTTGNHTTYDAMSEAVFREVLKLPHNGPPGQEGLSYWVRRDDLLMVFVHTLWSGLGGEGHVETDWLESVLAQHGDARHKLVLGHHPVFPINGYSGAYQREIGHEYSARFWDILVRADVTAYLCSHILAFDVQVHRGVLQLCTAGAGTAHRMPEGIEYLHCVQAALDRDGLRYQVLDTEGVVRERLAWPLPSFDQASWSPLPRGMSPAPSSGTPAPATIIALSLSGRTAAAAAAPQTLLCTPAPGMIAPLWLGLRGPKQTLTLILGREQGRSPHYWIGPELGADADFALDVAFYLDMGPGGVLWRRSGDTRWTSCTAISATGLERFSWPAVWSVGCGEGGPDDRRYAGPRLDVAAAVIALS</sequence>
<reference evidence="1" key="1">
    <citation type="submission" date="2020-06" db="EMBL/GenBank/DDBJ databases">
        <title>Whole Genome Sequence of Bradyrhizobium sp. Strain 1S1.</title>
        <authorList>
            <person name="Bromfield E.S.P."/>
            <person name="Cloutier S."/>
        </authorList>
    </citation>
    <scope>NUCLEOTIDE SEQUENCE [LARGE SCALE GENOMIC DNA]</scope>
    <source>
        <strain evidence="1">1S1</strain>
    </source>
</reference>
<reference evidence="2" key="3">
    <citation type="submission" date="2024-03" db="EMBL/GenBank/DDBJ databases">
        <authorList>
            <person name="Bromfield E.S.P."/>
            <person name="Cloutier S."/>
        </authorList>
    </citation>
    <scope>NUCLEOTIDE SEQUENCE</scope>
    <source>
        <strain evidence="2">5S5</strain>
    </source>
</reference>
<dbReference type="InterPro" id="IPR029052">
    <property type="entry name" value="Metallo-depent_PP-like"/>
</dbReference>
<organism evidence="1">
    <name type="scientific">Bradyrhizobium septentrionale</name>
    <dbReference type="NCBI Taxonomy" id="1404411"/>
    <lineage>
        <taxon>Bacteria</taxon>
        <taxon>Pseudomonadati</taxon>
        <taxon>Pseudomonadota</taxon>
        <taxon>Alphaproteobacteria</taxon>
        <taxon>Hyphomicrobiales</taxon>
        <taxon>Nitrobacteraceae</taxon>
        <taxon>Bradyrhizobium</taxon>
    </lineage>
</organism>
<dbReference type="SUPFAM" id="SSF56300">
    <property type="entry name" value="Metallo-dependent phosphatases"/>
    <property type="match status" value="1"/>
</dbReference>
<evidence type="ECO:0000313" key="3">
    <source>
        <dbReference type="Proteomes" id="UP001432046"/>
    </source>
</evidence>
<dbReference type="EMBL" id="JAAOLE020000001">
    <property type="protein sequence ID" value="NVI43190.1"/>
    <property type="molecule type" value="Genomic_DNA"/>
</dbReference>
<dbReference type="InterPro" id="IPR051918">
    <property type="entry name" value="STPP_CPPED1"/>
</dbReference>
<dbReference type="Gene3D" id="3.60.21.10">
    <property type="match status" value="1"/>
</dbReference>
<dbReference type="EMBL" id="CP147711">
    <property type="protein sequence ID" value="WXC81916.1"/>
    <property type="molecule type" value="Genomic_DNA"/>
</dbReference>
<accession>A0A973VX57</accession>
<reference evidence="2" key="2">
    <citation type="journal article" date="2021" name="Int. J. Syst. Evol. Microbiol.">
        <title>Bradyrhizobium septentrionale sp. nov. (sv. septentrionale) and Bradyrhizobium quebecense sp. nov. (sv. septentrionale) associated with legumes native to Canada possess rearranged symbiosis genes and numerous insertion sequences.</title>
        <authorList>
            <person name="Bromfield E.S.P."/>
            <person name="Cloutier S."/>
        </authorList>
    </citation>
    <scope>NUCLEOTIDE SEQUENCE</scope>
    <source>
        <strain evidence="2">5S5</strain>
    </source>
</reference>
<dbReference type="Proteomes" id="UP001432046">
    <property type="component" value="Chromosome"/>
</dbReference>